<evidence type="ECO:0000313" key="1">
    <source>
        <dbReference type="EMBL" id="KED04208.1"/>
    </source>
</evidence>
<evidence type="ECO:0000313" key="2">
    <source>
        <dbReference type="Proteomes" id="UP000028704"/>
    </source>
</evidence>
<dbReference type="Proteomes" id="UP000028704">
    <property type="component" value="Unassembled WGS sequence"/>
</dbReference>
<proteinExistence type="predicted"/>
<dbReference type="AlphaFoldDB" id="A0A922NUD9"/>
<protein>
    <submittedName>
        <fullName evidence="1">Uncharacterized protein</fullName>
    </submittedName>
</protein>
<accession>A0A922NUD9</accession>
<name>A0A922NUD9_9STRE</name>
<dbReference type="RefSeq" id="WP_231874336.1">
    <property type="nucleotide sequence ID" value="NZ_AWEX01000060.1"/>
</dbReference>
<organism evidence="1 2">
    <name type="scientific">Streptococcus equi subsp. ruminatorum CECT 5772</name>
    <dbReference type="NCBI Taxonomy" id="1051981"/>
    <lineage>
        <taxon>Bacteria</taxon>
        <taxon>Bacillati</taxon>
        <taxon>Bacillota</taxon>
        <taxon>Bacilli</taxon>
        <taxon>Lactobacillales</taxon>
        <taxon>Streptococcaceae</taxon>
        <taxon>Streptococcus</taxon>
    </lineage>
</organism>
<sequence length="50" mass="5715">MDSVIRLLAQMELSLIMDFAEGFPSISVEESHRITDDVINLEIETKSDFK</sequence>
<comment type="caution">
    <text evidence="1">The sequence shown here is derived from an EMBL/GenBank/DDBJ whole genome shotgun (WGS) entry which is preliminary data.</text>
</comment>
<reference evidence="1 2" key="1">
    <citation type="journal article" date="2014" name="Int. J. Syst. Evol. Microbiol.">
        <title>Phylogenomics and the dynamic genome evolution of the genus Streptococcus.</title>
        <authorList>
            <consortium name="The Broad Institute Genome Sequencing Platform"/>
            <person name="Richards V.P."/>
            <person name="Palmer S.R."/>
            <person name="Pavinski Bitar P.D."/>
            <person name="Qin X."/>
            <person name="Weinstock G.M."/>
            <person name="Highlander S.K."/>
            <person name="Town C.D."/>
            <person name="Burne R.A."/>
            <person name="Stanhope M.J."/>
        </authorList>
    </citation>
    <scope>NUCLEOTIDE SEQUENCE [LARGE SCALE GENOMIC DNA]</scope>
    <source>
        <strain evidence="1 2">CECT 5772</strain>
    </source>
</reference>
<dbReference type="EMBL" id="AWEX01000060">
    <property type="protein sequence ID" value="KED04208.1"/>
    <property type="molecule type" value="Genomic_DNA"/>
</dbReference>
<gene>
    <name evidence="1" type="ORF">CECT5772_06428</name>
</gene>